<evidence type="ECO:0000313" key="8">
    <source>
        <dbReference type="Proteomes" id="UP000509367"/>
    </source>
</evidence>
<dbReference type="InterPro" id="IPR043428">
    <property type="entry name" value="LivM-like"/>
</dbReference>
<accession>A0A6N1V7V8</accession>
<organism evidence="7 8">
    <name type="scientific">Oricola thermophila</name>
    <dbReference type="NCBI Taxonomy" id="2742145"/>
    <lineage>
        <taxon>Bacteria</taxon>
        <taxon>Pseudomonadati</taxon>
        <taxon>Pseudomonadota</taxon>
        <taxon>Alphaproteobacteria</taxon>
        <taxon>Hyphomicrobiales</taxon>
        <taxon>Ahrensiaceae</taxon>
        <taxon>Oricola</taxon>
    </lineage>
</organism>
<gene>
    <name evidence="7" type="ORF">HTY61_00225</name>
</gene>
<feature type="transmembrane region" description="Helical" evidence="6">
    <location>
        <begin position="48"/>
        <end position="70"/>
    </location>
</feature>
<dbReference type="InterPro" id="IPR001851">
    <property type="entry name" value="ABC_transp_permease"/>
</dbReference>
<feature type="transmembrane region" description="Helical" evidence="6">
    <location>
        <begin position="228"/>
        <end position="251"/>
    </location>
</feature>
<feature type="transmembrane region" description="Helical" evidence="6">
    <location>
        <begin position="257"/>
        <end position="277"/>
    </location>
</feature>
<keyword evidence="3 6" id="KW-0812">Transmembrane</keyword>
<dbReference type="EMBL" id="CP054836">
    <property type="protein sequence ID" value="QKV17001.1"/>
    <property type="molecule type" value="Genomic_DNA"/>
</dbReference>
<feature type="transmembrane region" description="Helical" evidence="6">
    <location>
        <begin position="77"/>
        <end position="95"/>
    </location>
</feature>
<dbReference type="PANTHER" id="PTHR30482">
    <property type="entry name" value="HIGH-AFFINITY BRANCHED-CHAIN AMINO ACID TRANSPORT SYSTEM PERMEASE"/>
    <property type="match status" value="1"/>
</dbReference>
<dbReference type="AlphaFoldDB" id="A0A6N1V7V8"/>
<dbReference type="Pfam" id="PF02653">
    <property type="entry name" value="BPD_transp_2"/>
    <property type="match status" value="1"/>
</dbReference>
<keyword evidence="8" id="KW-1185">Reference proteome</keyword>
<evidence type="ECO:0000256" key="3">
    <source>
        <dbReference type="ARBA" id="ARBA00022692"/>
    </source>
</evidence>
<sequence length="357" mass="38580">MATTSLRPCGDFRTTYKADQYLLQTKWIGIWTFIAIGVLLLGPLVLDGYIISLLILIGIYGIAALGLNILVGMTGQISLGHAAFFGFGAFSSAWLNSTTGIPAILTIPLAGFMTTAIGMIFGIPAARIKGLYLAIATLASQFILQDFFARADWFSGGSSGSLADTVSLFGFAFDSDERYYYLVLFWTILSLVAVANMKRSRDGRALVAVRDHYLSAEIMGINLTKYRILAFGVSSFFAGLGGALFGHYLGYVSAEGFTILLSIQFLAMIIIGGLGSVMGTMLGAAFIVLLPQVMEALTSGMFAMFPETLATFSSGQAYIKEMSVGAAIILFLIFEPEGLAHRVKLIRQSWKLYPFSY</sequence>
<keyword evidence="5 6" id="KW-0472">Membrane</keyword>
<dbReference type="GO" id="GO:0005886">
    <property type="term" value="C:plasma membrane"/>
    <property type="evidence" value="ECO:0007669"/>
    <property type="project" value="UniProtKB-SubCell"/>
</dbReference>
<dbReference type="Proteomes" id="UP000509367">
    <property type="component" value="Chromosome"/>
</dbReference>
<dbReference type="PANTHER" id="PTHR30482:SF5">
    <property type="entry name" value="ABC TRANSPORTER PERMEASE PROTEIN"/>
    <property type="match status" value="1"/>
</dbReference>
<evidence type="ECO:0000313" key="7">
    <source>
        <dbReference type="EMBL" id="QKV17001.1"/>
    </source>
</evidence>
<feature type="transmembrane region" description="Helical" evidence="6">
    <location>
        <begin position="21"/>
        <end position="42"/>
    </location>
</feature>
<protein>
    <submittedName>
        <fullName evidence="7">Branched-chain amino acid ABC transporter permease</fullName>
    </submittedName>
</protein>
<keyword evidence="2" id="KW-1003">Cell membrane</keyword>
<dbReference type="CDD" id="cd06581">
    <property type="entry name" value="TM_PBP1_LivM_like"/>
    <property type="match status" value="1"/>
</dbReference>
<evidence type="ECO:0000256" key="6">
    <source>
        <dbReference type="SAM" id="Phobius"/>
    </source>
</evidence>
<feature type="transmembrane region" description="Helical" evidence="6">
    <location>
        <begin position="101"/>
        <end position="123"/>
    </location>
</feature>
<feature type="transmembrane region" description="Helical" evidence="6">
    <location>
        <begin position="179"/>
        <end position="197"/>
    </location>
</feature>
<evidence type="ECO:0000256" key="1">
    <source>
        <dbReference type="ARBA" id="ARBA00004651"/>
    </source>
</evidence>
<dbReference type="RefSeq" id="WP_175274897.1">
    <property type="nucleotide sequence ID" value="NZ_CP054836.1"/>
</dbReference>
<evidence type="ECO:0000256" key="4">
    <source>
        <dbReference type="ARBA" id="ARBA00022989"/>
    </source>
</evidence>
<feature type="transmembrane region" description="Helical" evidence="6">
    <location>
        <begin position="130"/>
        <end position="149"/>
    </location>
</feature>
<evidence type="ECO:0000256" key="5">
    <source>
        <dbReference type="ARBA" id="ARBA00023136"/>
    </source>
</evidence>
<dbReference type="KEGG" id="orm:HTY61_00225"/>
<keyword evidence="4 6" id="KW-1133">Transmembrane helix</keyword>
<dbReference type="GO" id="GO:0015658">
    <property type="term" value="F:branched-chain amino acid transmembrane transporter activity"/>
    <property type="evidence" value="ECO:0007669"/>
    <property type="project" value="InterPro"/>
</dbReference>
<name>A0A6N1V7V8_9HYPH</name>
<evidence type="ECO:0000256" key="2">
    <source>
        <dbReference type="ARBA" id="ARBA00022475"/>
    </source>
</evidence>
<comment type="subcellular location">
    <subcellularLocation>
        <location evidence="1">Cell membrane</location>
        <topology evidence="1">Multi-pass membrane protein</topology>
    </subcellularLocation>
</comment>
<reference evidence="7 8" key="1">
    <citation type="submission" date="2020-06" db="EMBL/GenBank/DDBJ databases">
        <title>Oricola thermophila sp. nov. isolated from a tidal sediments.</title>
        <authorList>
            <person name="Kwon K.K."/>
            <person name="Yang S.-H."/>
            <person name="Park M.-J."/>
        </authorList>
    </citation>
    <scope>NUCLEOTIDE SEQUENCE [LARGE SCALE GENOMIC DNA]</scope>
    <source>
        <strain evidence="7 8">MEBiC13590</strain>
    </source>
</reference>
<proteinExistence type="predicted"/>